<dbReference type="GO" id="GO:0016616">
    <property type="term" value="F:oxidoreductase activity, acting on the CH-OH group of donors, NAD or NADP as acceptor"/>
    <property type="evidence" value="ECO:0007669"/>
    <property type="project" value="UniProtKB-ARBA"/>
</dbReference>
<dbReference type="Gene3D" id="3.20.20.100">
    <property type="entry name" value="NADP-dependent oxidoreductase domain"/>
    <property type="match status" value="1"/>
</dbReference>
<sequence>MAETNIPTFKLNDGTEIPSFGFGVFQIPADGTTYKAVSDALKLGYRHIDTAVAYFNEQEVGKAIKDSGIPRDQIWVTSKMWLQDFAYEDAKKAIDTSLNKLGLDYIDLYLIHQPYGKVDEAWKAMEEAKKAGKIRSIGVSNMTVKIWNQFVPKFATLPSVNQVQYNPYFQQKELRKVMAKAHVTLEAWGPLGQGDKELFNEPVLNDIAKKYGKDVGQVILRFEHQEGIIVFPKSVHESRIESNKNIFDFELTSDEMDAIRALDRNGKGMHDPDAPGVQDMLLNAFDVHAND</sequence>
<evidence type="ECO:0000256" key="2">
    <source>
        <dbReference type="ARBA" id="ARBA00022857"/>
    </source>
</evidence>
<dbReference type="InterPro" id="IPR018170">
    <property type="entry name" value="Aldo/ket_reductase_CS"/>
</dbReference>
<dbReference type="KEGG" id="lali:LA20249_09150"/>
<keyword evidence="9" id="KW-1185">Reference proteome</keyword>
<name>A0A2K9HII3_9LACO</name>
<evidence type="ECO:0000256" key="4">
    <source>
        <dbReference type="PIRSR" id="PIRSR000097-1"/>
    </source>
</evidence>
<proteinExistence type="inferred from homology"/>
<reference evidence="8 9" key="1">
    <citation type="submission" date="2016-12" db="EMBL/GenBank/DDBJ databases">
        <title>The whole genome sequencing and assembly of Lactobacillus alimentarius DSM 20249T strain.</title>
        <authorList>
            <person name="Lee Y.-J."/>
            <person name="Yi H."/>
            <person name="Bahn Y.-S."/>
            <person name="Kim J.F."/>
            <person name="Lee D.-W."/>
        </authorList>
    </citation>
    <scope>NUCLEOTIDE SEQUENCE [LARGE SCALE GENOMIC DNA]</scope>
    <source>
        <strain evidence="8 9">DSM 20249</strain>
    </source>
</reference>
<dbReference type="RefSeq" id="WP_057738533.1">
    <property type="nucleotide sequence ID" value="NZ_AZDQ01000019.1"/>
</dbReference>
<feature type="site" description="Lowers pKa of active site Tyr" evidence="6">
    <location>
        <position position="79"/>
    </location>
</feature>
<dbReference type="PANTHER" id="PTHR43827">
    <property type="entry name" value="2,5-DIKETO-D-GLUCONIC ACID REDUCTASE"/>
    <property type="match status" value="1"/>
</dbReference>
<accession>A0A2K9HII3</accession>
<feature type="active site" description="Proton donor" evidence="4">
    <location>
        <position position="54"/>
    </location>
</feature>
<evidence type="ECO:0000256" key="6">
    <source>
        <dbReference type="PIRSR" id="PIRSR000097-3"/>
    </source>
</evidence>
<dbReference type="Proteomes" id="UP000234653">
    <property type="component" value="Chromosome"/>
</dbReference>
<dbReference type="CDD" id="cd19133">
    <property type="entry name" value="AKR_AKR5F1"/>
    <property type="match status" value="1"/>
</dbReference>
<keyword evidence="3" id="KW-0560">Oxidoreductase</keyword>
<evidence type="ECO:0000313" key="9">
    <source>
        <dbReference type="Proteomes" id="UP000234653"/>
    </source>
</evidence>
<keyword evidence="2" id="KW-0521">NADP</keyword>
<organism evidence="8 9">
    <name type="scientific">Companilactobacillus alimentarius DSM 20249</name>
    <dbReference type="NCBI Taxonomy" id="1423720"/>
    <lineage>
        <taxon>Bacteria</taxon>
        <taxon>Bacillati</taxon>
        <taxon>Bacillota</taxon>
        <taxon>Bacilli</taxon>
        <taxon>Lactobacillales</taxon>
        <taxon>Lactobacillaceae</taxon>
        <taxon>Companilactobacillus</taxon>
    </lineage>
</organism>
<feature type="binding site" evidence="5">
    <location>
        <position position="112"/>
    </location>
    <ligand>
        <name>substrate</name>
    </ligand>
</feature>
<protein>
    <submittedName>
        <fullName evidence="8">2,5-diketo-D-gluconic acid reductase</fullName>
    </submittedName>
</protein>
<dbReference type="FunFam" id="3.20.20.100:FF:000015">
    <property type="entry name" value="Oxidoreductase, aldo/keto reductase family"/>
    <property type="match status" value="1"/>
</dbReference>
<feature type="domain" description="NADP-dependent oxidoreductase" evidence="7">
    <location>
        <begin position="32"/>
        <end position="263"/>
    </location>
</feature>
<gene>
    <name evidence="8" type="ORF">LA20249_09150</name>
</gene>
<comment type="similarity">
    <text evidence="1">Belongs to the aldo/keto reductase family.</text>
</comment>
<dbReference type="SUPFAM" id="SSF51430">
    <property type="entry name" value="NAD(P)-linked oxidoreductase"/>
    <property type="match status" value="1"/>
</dbReference>
<dbReference type="PANTHER" id="PTHR43827:SF3">
    <property type="entry name" value="NADP-DEPENDENT OXIDOREDUCTASE DOMAIN-CONTAINING PROTEIN"/>
    <property type="match status" value="1"/>
</dbReference>
<dbReference type="InterPro" id="IPR036812">
    <property type="entry name" value="NAD(P)_OxRdtase_dom_sf"/>
</dbReference>
<dbReference type="EMBL" id="CP018867">
    <property type="protein sequence ID" value="AUI72339.1"/>
    <property type="molecule type" value="Genomic_DNA"/>
</dbReference>
<dbReference type="PRINTS" id="PR00069">
    <property type="entry name" value="ALDKETRDTASE"/>
</dbReference>
<evidence type="ECO:0000259" key="7">
    <source>
        <dbReference type="Pfam" id="PF00248"/>
    </source>
</evidence>
<dbReference type="InterPro" id="IPR020471">
    <property type="entry name" value="AKR"/>
</dbReference>
<evidence type="ECO:0000313" key="8">
    <source>
        <dbReference type="EMBL" id="AUI72339.1"/>
    </source>
</evidence>
<dbReference type="PIRSF" id="PIRSF000097">
    <property type="entry name" value="AKR"/>
    <property type="match status" value="1"/>
</dbReference>
<dbReference type="PROSITE" id="PS00798">
    <property type="entry name" value="ALDOKETO_REDUCTASE_1"/>
    <property type="match status" value="1"/>
</dbReference>
<evidence type="ECO:0000256" key="1">
    <source>
        <dbReference type="ARBA" id="ARBA00007905"/>
    </source>
</evidence>
<evidence type="ECO:0000256" key="3">
    <source>
        <dbReference type="ARBA" id="ARBA00023002"/>
    </source>
</evidence>
<dbReference type="Pfam" id="PF00248">
    <property type="entry name" value="Aldo_ket_red"/>
    <property type="match status" value="1"/>
</dbReference>
<dbReference type="InterPro" id="IPR023210">
    <property type="entry name" value="NADP_OxRdtase_dom"/>
</dbReference>
<evidence type="ECO:0000256" key="5">
    <source>
        <dbReference type="PIRSR" id="PIRSR000097-2"/>
    </source>
</evidence>
<dbReference type="OrthoDB" id="9804790at2"/>
<dbReference type="STRING" id="1423720.FC67_GL000543"/>
<dbReference type="AlphaFoldDB" id="A0A2K9HII3"/>